<proteinExistence type="predicted"/>
<feature type="chain" id="PRO_5010175919" evidence="2">
    <location>
        <begin position="20"/>
        <end position="535"/>
    </location>
</feature>
<organism evidence="3 4">
    <name type="scientific">Bacteroides ovatus</name>
    <dbReference type="NCBI Taxonomy" id="28116"/>
    <lineage>
        <taxon>Bacteria</taxon>
        <taxon>Pseudomonadati</taxon>
        <taxon>Bacteroidota</taxon>
        <taxon>Bacteroidia</taxon>
        <taxon>Bacteroidales</taxon>
        <taxon>Bacteroidaceae</taxon>
        <taxon>Bacteroides</taxon>
    </lineage>
</organism>
<evidence type="ECO:0000256" key="2">
    <source>
        <dbReference type="SAM" id="SignalP"/>
    </source>
</evidence>
<dbReference type="GO" id="GO:0016787">
    <property type="term" value="F:hydrolase activity"/>
    <property type="evidence" value="ECO:0007669"/>
    <property type="project" value="UniProtKB-KW"/>
</dbReference>
<dbReference type="InterPro" id="IPR036705">
    <property type="entry name" value="Ribosyl_crysJ1_sf"/>
</dbReference>
<dbReference type="GO" id="GO:0046872">
    <property type="term" value="F:metal ion binding"/>
    <property type="evidence" value="ECO:0007669"/>
    <property type="project" value="UniProtKB-KW"/>
</dbReference>
<keyword evidence="1" id="KW-0479">Metal-binding</keyword>
<name>A0A1G7ZBU9_BACOV</name>
<feature type="binding site" evidence="1">
    <location>
        <position position="305"/>
    </location>
    <ligand>
        <name>Mg(2+)</name>
        <dbReference type="ChEBI" id="CHEBI:18420"/>
        <label>2</label>
    </ligand>
</feature>
<dbReference type="AlphaFoldDB" id="A0A1G7ZBU9"/>
<keyword evidence="1" id="KW-0460">Magnesium</keyword>
<evidence type="ECO:0000313" key="3">
    <source>
        <dbReference type="EMBL" id="SDH06006.1"/>
    </source>
</evidence>
<feature type="signal peptide" evidence="2">
    <location>
        <begin position="1"/>
        <end position="19"/>
    </location>
</feature>
<keyword evidence="2" id="KW-0732">Signal</keyword>
<evidence type="ECO:0000313" key="4">
    <source>
        <dbReference type="Proteomes" id="UP000181870"/>
    </source>
</evidence>
<comment type="cofactor">
    <cofactor evidence="1">
        <name>Mg(2+)</name>
        <dbReference type="ChEBI" id="CHEBI:18420"/>
    </cofactor>
    <text evidence="1">Binds 2 magnesium ions per subunit.</text>
</comment>
<reference evidence="3 4" key="1">
    <citation type="submission" date="2016-10" db="EMBL/GenBank/DDBJ databases">
        <authorList>
            <person name="de Groot N.N."/>
        </authorList>
    </citation>
    <scope>NUCLEOTIDE SEQUENCE [LARGE SCALE GENOMIC DNA]</scope>
    <source>
        <strain evidence="3 4">NLAE-zl-C57</strain>
    </source>
</reference>
<dbReference type="Pfam" id="PF03747">
    <property type="entry name" value="ADP_ribosyl_GH"/>
    <property type="match status" value="1"/>
</dbReference>
<gene>
    <name evidence="3" type="ORF">SAMN05192582_100116</name>
</gene>
<dbReference type="Proteomes" id="UP000181870">
    <property type="component" value="Unassembled WGS sequence"/>
</dbReference>
<dbReference type="SUPFAM" id="SSF101478">
    <property type="entry name" value="ADP-ribosylglycohydrolase"/>
    <property type="match status" value="1"/>
</dbReference>
<dbReference type="Gene3D" id="1.10.4080.10">
    <property type="entry name" value="ADP-ribosylation/Crystallin J1"/>
    <property type="match status" value="1"/>
</dbReference>
<dbReference type="InterPro" id="IPR005502">
    <property type="entry name" value="Ribosyl_crysJ1"/>
</dbReference>
<protein>
    <submittedName>
        <fullName evidence="3">ADP-ribosylglycohydrolase</fullName>
    </submittedName>
</protein>
<feature type="binding site" evidence="1">
    <location>
        <position position="307"/>
    </location>
    <ligand>
        <name>Mg(2+)</name>
        <dbReference type="ChEBI" id="CHEBI:18420"/>
        <label>1</label>
    </ligand>
</feature>
<evidence type="ECO:0000256" key="1">
    <source>
        <dbReference type="PIRSR" id="PIRSR605502-1"/>
    </source>
</evidence>
<dbReference type="RefSeq" id="WP_074635329.1">
    <property type="nucleotide sequence ID" value="NZ_FNDO01000001.1"/>
</dbReference>
<accession>A0A1G7ZBU9</accession>
<dbReference type="EMBL" id="FNDO01000001">
    <property type="protein sequence ID" value="SDH06006.1"/>
    <property type="molecule type" value="Genomic_DNA"/>
</dbReference>
<keyword evidence="3" id="KW-0378">Hydrolase</keyword>
<sequence length="535" mass="60883">MRKIITICIIGLFALNVQAQPVKTLKLSDKELLDKIKGGWAGQTIGVVFGAPTEFKFTGTYIQDYQPIPWAEGYVKYWWEKKPGLFDDIYNDCTFVEAFDELGLDCSQEELAKRFAFADYHLAHANQAGRYNIRQGIMPPASGHWLNNPHADDLDFQIEADFIGLMAPAMLPEALDIASRVGHIMNSGDGFYGGAFVAALYSSAFYEKSPEAILKTAISVIPEESTFHQCIQDVINFHSLHPDNWKDCWYFLQEKWNCDVGCPKGVFLNFNIDAKLNSAFVALAMLYGKGDFTNSVDIATRCGQDSDCNPSTVGGVLGVMYGYDKIPSFWLNPLKEVEDFTFEGTNMSLAKAYQMSFDQAKQLIVKTGGKVSGGEIEIPIKKADVLPLEQNFENTYPLYRERKDCFLTDTFEFDFNGNGFVIWGNICCTRSITPDYINRVSTRHIGSEVFGLAEPNDPYVAKVEIWIDGELDHVAALPMRNTDRKVEPAWKYLMKEGRHHVKMKWLNRKKDYIIRINDIIYYSEKKEHDRFYFNK</sequence>